<dbReference type="InterPro" id="IPR036909">
    <property type="entry name" value="Cyt_c-like_dom_sf"/>
</dbReference>
<evidence type="ECO:0000256" key="1">
    <source>
        <dbReference type="ARBA" id="ARBA00004370"/>
    </source>
</evidence>
<evidence type="ECO:0000256" key="2">
    <source>
        <dbReference type="ARBA" id="ARBA00022617"/>
    </source>
</evidence>
<dbReference type="Gene3D" id="1.10.760.10">
    <property type="entry name" value="Cytochrome c-like domain"/>
    <property type="match status" value="1"/>
</dbReference>
<comment type="cofactor">
    <cofactor evidence="8">
        <name>heme c</name>
        <dbReference type="ChEBI" id="CHEBI:61717"/>
    </cofactor>
    <text evidence="8">Binds 1 heme c group covalently per subunit.</text>
</comment>
<dbReference type="AlphaFoldDB" id="A0A091BJ57"/>
<dbReference type="STRING" id="1384054.N790_04470"/>
<evidence type="ECO:0000256" key="9">
    <source>
        <dbReference type="SAM" id="Phobius"/>
    </source>
</evidence>
<evidence type="ECO:0000256" key="3">
    <source>
        <dbReference type="ARBA" id="ARBA00022692"/>
    </source>
</evidence>
<dbReference type="PRINTS" id="PR00603">
    <property type="entry name" value="CYTOCHROMEC1"/>
</dbReference>
<dbReference type="PANTHER" id="PTHR10266:SF3">
    <property type="entry name" value="CYTOCHROME C1, HEME PROTEIN, MITOCHONDRIAL"/>
    <property type="match status" value="1"/>
</dbReference>
<feature type="binding site" description="covalent" evidence="8">
    <location>
        <position position="54"/>
    </location>
    <ligand>
        <name>heme c</name>
        <dbReference type="ChEBI" id="CHEBI:61717"/>
    </ligand>
</feature>
<evidence type="ECO:0000256" key="6">
    <source>
        <dbReference type="ARBA" id="ARBA00023004"/>
    </source>
</evidence>
<keyword evidence="4 8" id="KW-0479">Metal-binding</keyword>
<dbReference type="Proteomes" id="UP000029392">
    <property type="component" value="Unassembled WGS sequence"/>
</dbReference>
<dbReference type="InterPro" id="IPR002326">
    <property type="entry name" value="Cyt_c1"/>
</dbReference>
<dbReference type="PROSITE" id="PS51007">
    <property type="entry name" value="CYTC"/>
    <property type="match status" value="1"/>
</dbReference>
<dbReference type="RefSeq" id="WP_043801060.1">
    <property type="nucleotide sequence ID" value="NZ_AVCH01000063.1"/>
</dbReference>
<organism evidence="12 13">
    <name type="scientific">Arenimonas malthae CC-JY-1</name>
    <dbReference type="NCBI Taxonomy" id="1384054"/>
    <lineage>
        <taxon>Bacteria</taxon>
        <taxon>Pseudomonadati</taxon>
        <taxon>Pseudomonadota</taxon>
        <taxon>Gammaproteobacteria</taxon>
        <taxon>Lysobacterales</taxon>
        <taxon>Lysobacteraceae</taxon>
        <taxon>Arenimonas</taxon>
    </lineage>
</organism>
<evidence type="ECO:0000256" key="8">
    <source>
        <dbReference type="PIRSR" id="PIRSR602326-1"/>
    </source>
</evidence>
<evidence type="ECO:0000256" key="4">
    <source>
        <dbReference type="ARBA" id="ARBA00022723"/>
    </source>
</evidence>
<keyword evidence="3 9" id="KW-0812">Transmembrane</keyword>
<feature type="domain" description="Cytochrome c" evidence="11">
    <location>
        <begin position="38"/>
        <end position="204"/>
    </location>
</feature>
<feature type="binding site" description="covalent" evidence="8">
    <location>
        <position position="55"/>
    </location>
    <ligand>
        <name>heme c</name>
        <dbReference type="ChEBI" id="CHEBI:61717"/>
    </ligand>
</feature>
<evidence type="ECO:0000256" key="10">
    <source>
        <dbReference type="SAM" id="SignalP"/>
    </source>
</evidence>
<dbReference type="PATRIC" id="fig|1384054.3.peg.746"/>
<keyword evidence="2 8" id="KW-0349">Heme</keyword>
<comment type="caution">
    <text evidence="12">The sequence shown here is derived from an EMBL/GenBank/DDBJ whole genome shotgun (WGS) entry which is preliminary data.</text>
</comment>
<dbReference type="SUPFAM" id="SSF46626">
    <property type="entry name" value="Cytochrome c"/>
    <property type="match status" value="1"/>
</dbReference>
<feature type="signal peptide" evidence="10">
    <location>
        <begin position="1"/>
        <end position="20"/>
    </location>
</feature>
<evidence type="ECO:0000313" key="12">
    <source>
        <dbReference type="EMBL" id="KFN51557.1"/>
    </source>
</evidence>
<dbReference type="InterPro" id="IPR009056">
    <property type="entry name" value="Cyt_c-like_dom"/>
</dbReference>
<feature type="binding site" description="covalent" evidence="8">
    <location>
        <position position="51"/>
    </location>
    <ligand>
        <name>heme c</name>
        <dbReference type="ChEBI" id="CHEBI:61717"/>
    </ligand>
</feature>
<dbReference type="OrthoDB" id="9798864at2"/>
<proteinExistence type="predicted"/>
<evidence type="ECO:0000313" key="13">
    <source>
        <dbReference type="Proteomes" id="UP000029392"/>
    </source>
</evidence>
<sequence>MTKLRLIALLLALVPAIGLAAGAGPKLETSGTDLSDKASLQRGAGLFMNYCAGCHALSMHRYSRIASDLGLSPELVEQNLMPAHAKIGENINTGINTGDGNAWFGKAAPDLSLIARAKLGGPDYVYSYIKGFYIDESRPLGWNNTVFPGASMPNVLWDLQGIQRPVYDQGADGQSHITRLELSSPGRLSPEEFDRVARDISAFLQYVAEPAALKRESVGVWVLLFLAFFTFIAYLLKLEYWRDVH</sequence>
<evidence type="ECO:0000256" key="7">
    <source>
        <dbReference type="ARBA" id="ARBA00023136"/>
    </source>
</evidence>
<dbReference type="PANTHER" id="PTHR10266">
    <property type="entry name" value="CYTOCHROME C1"/>
    <property type="match status" value="1"/>
</dbReference>
<feature type="chain" id="PRO_5001869782" description="Cytochrome c domain-containing protein" evidence="10">
    <location>
        <begin position="21"/>
        <end position="245"/>
    </location>
</feature>
<gene>
    <name evidence="12" type="ORF">N790_04470</name>
</gene>
<name>A0A091BJ57_9GAMM</name>
<dbReference type="Pfam" id="PF02167">
    <property type="entry name" value="Cytochrom_C1"/>
    <property type="match status" value="2"/>
</dbReference>
<evidence type="ECO:0000259" key="11">
    <source>
        <dbReference type="PROSITE" id="PS51007"/>
    </source>
</evidence>
<protein>
    <recommendedName>
        <fullName evidence="11">Cytochrome c domain-containing protein</fullName>
    </recommendedName>
</protein>
<keyword evidence="10" id="KW-0732">Signal</keyword>
<dbReference type="GO" id="GO:0009055">
    <property type="term" value="F:electron transfer activity"/>
    <property type="evidence" value="ECO:0007669"/>
    <property type="project" value="InterPro"/>
</dbReference>
<reference evidence="12 13" key="1">
    <citation type="submission" date="2013-09" db="EMBL/GenBank/DDBJ databases">
        <title>Genome sequencing of Arenimonas malthae.</title>
        <authorList>
            <person name="Chen F."/>
            <person name="Wang G."/>
        </authorList>
    </citation>
    <scope>NUCLEOTIDE SEQUENCE [LARGE SCALE GENOMIC DNA]</scope>
    <source>
        <strain evidence="12 13">CC-JY-1</strain>
    </source>
</reference>
<keyword evidence="13" id="KW-1185">Reference proteome</keyword>
<dbReference type="EMBL" id="AVCH01000063">
    <property type="protein sequence ID" value="KFN51557.1"/>
    <property type="molecule type" value="Genomic_DNA"/>
</dbReference>
<keyword evidence="5 9" id="KW-1133">Transmembrane helix</keyword>
<dbReference type="GO" id="GO:0046872">
    <property type="term" value="F:metal ion binding"/>
    <property type="evidence" value="ECO:0007669"/>
    <property type="project" value="UniProtKB-KW"/>
</dbReference>
<dbReference type="eggNOG" id="COG2857">
    <property type="taxonomic scope" value="Bacteria"/>
</dbReference>
<keyword evidence="7 9" id="KW-0472">Membrane</keyword>
<keyword evidence="6 8" id="KW-0408">Iron</keyword>
<accession>A0A091BJ57</accession>
<dbReference type="GO" id="GO:0016020">
    <property type="term" value="C:membrane"/>
    <property type="evidence" value="ECO:0007669"/>
    <property type="project" value="UniProtKB-SubCell"/>
</dbReference>
<evidence type="ECO:0000256" key="5">
    <source>
        <dbReference type="ARBA" id="ARBA00022989"/>
    </source>
</evidence>
<dbReference type="GO" id="GO:0020037">
    <property type="term" value="F:heme binding"/>
    <property type="evidence" value="ECO:0007669"/>
    <property type="project" value="InterPro"/>
</dbReference>
<feature type="transmembrane region" description="Helical" evidence="9">
    <location>
        <begin position="218"/>
        <end position="236"/>
    </location>
</feature>
<comment type="subcellular location">
    <subcellularLocation>
        <location evidence="1">Membrane</location>
    </subcellularLocation>
</comment>